<dbReference type="EMBL" id="JBHLYR010000014">
    <property type="protein sequence ID" value="MFB9991375.1"/>
    <property type="molecule type" value="Genomic_DNA"/>
</dbReference>
<accession>A0ABV6AVB3</accession>
<keyword evidence="3" id="KW-1185">Reference proteome</keyword>
<evidence type="ECO:0000313" key="2">
    <source>
        <dbReference type="EMBL" id="MFB9991375.1"/>
    </source>
</evidence>
<organism evidence="2 3">
    <name type="scientific">Deinococcus oregonensis</name>
    <dbReference type="NCBI Taxonomy" id="1805970"/>
    <lineage>
        <taxon>Bacteria</taxon>
        <taxon>Thermotogati</taxon>
        <taxon>Deinococcota</taxon>
        <taxon>Deinococci</taxon>
        <taxon>Deinococcales</taxon>
        <taxon>Deinococcaceae</taxon>
        <taxon>Deinococcus</taxon>
    </lineage>
</organism>
<proteinExistence type="predicted"/>
<dbReference type="Proteomes" id="UP001589733">
    <property type="component" value="Unassembled WGS sequence"/>
</dbReference>
<feature type="region of interest" description="Disordered" evidence="1">
    <location>
        <begin position="1"/>
        <end position="22"/>
    </location>
</feature>
<name>A0ABV6AVB3_9DEIO</name>
<reference evidence="2 3" key="1">
    <citation type="submission" date="2024-09" db="EMBL/GenBank/DDBJ databases">
        <authorList>
            <person name="Sun Q."/>
            <person name="Mori K."/>
        </authorList>
    </citation>
    <scope>NUCLEOTIDE SEQUENCE [LARGE SCALE GENOMIC DNA]</scope>
    <source>
        <strain evidence="2 3">JCM 13503</strain>
    </source>
</reference>
<sequence length="81" mass="9071">MLNQQARLPDLDDLIGRKTTEAEQAPLAGEVTFYEAEYRQLTEALVQARDESGLREEVAADTRQALSDLSVRVRPNQRGAQ</sequence>
<dbReference type="RefSeq" id="WP_380006254.1">
    <property type="nucleotide sequence ID" value="NZ_JBHLYR010000014.1"/>
</dbReference>
<evidence type="ECO:0000256" key="1">
    <source>
        <dbReference type="SAM" id="MobiDB-lite"/>
    </source>
</evidence>
<evidence type="ECO:0000313" key="3">
    <source>
        <dbReference type="Proteomes" id="UP001589733"/>
    </source>
</evidence>
<comment type="caution">
    <text evidence="2">The sequence shown here is derived from an EMBL/GenBank/DDBJ whole genome shotgun (WGS) entry which is preliminary data.</text>
</comment>
<protein>
    <submittedName>
        <fullName evidence="2">Uncharacterized protein</fullName>
    </submittedName>
</protein>
<gene>
    <name evidence="2" type="ORF">ACFFLM_05215</name>
</gene>